<evidence type="ECO:0000313" key="2">
    <source>
        <dbReference type="EMBL" id="WAH36488.1"/>
    </source>
</evidence>
<dbReference type="EMBL" id="CP104064">
    <property type="protein sequence ID" value="WAH36488.1"/>
    <property type="molecule type" value="Genomic_DNA"/>
</dbReference>
<evidence type="ECO:0000259" key="1">
    <source>
        <dbReference type="Pfam" id="PF13255"/>
    </source>
</evidence>
<dbReference type="InterPro" id="IPR025119">
    <property type="entry name" value="DUF4046"/>
</dbReference>
<gene>
    <name evidence="2" type="ORF">NZD86_20110</name>
</gene>
<feature type="domain" description="DUF4046" evidence="1">
    <location>
        <begin position="175"/>
        <end position="250"/>
    </location>
</feature>
<name>A0ABY6Z0U0_9BACL</name>
<organism evidence="2 3">
    <name type="scientific">Alicyclobacillus dauci</name>
    <dbReference type="NCBI Taxonomy" id="1475485"/>
    <lineage>
        <taxon>Bacteria</taxon>
        <taxon>Bacillati</taxon>
        <taxon>Bacillota</taxon>
        <taxon>Bacilli</taxon>
        <taxon>Bacillales</taxon>
        <taxon>Alicyclobacillaceae</taxon>
        <taxon>Alicyclobacillus</taxon>
    </lineage>
</organism>
<dbReference type="RefSeq" id="WP_268043833.1">
    <property type="nucleotide sequence ID" value="NZ_CP104064.1"/>
</dbReference>
<protein>
    <recommendedName>
        <fullName evidence="1">DUF4046 domain-containing protein</fullName>
    </recommendedName>
</protein>
<keyword evidence="3" id="KW-1185">Reference proteome</keyword>
<feature type="domain" description="DUF4046" evidence="1">
    <location>
        <begin position="7"/>
        <end position="91"/>
    </location>
</feature>
<dbReference type="Pfam" id="PF13255">
    <property type="entry name" value="DUF4046"/>
    <property type="match status" value="4"/>
</dbReference>
<proteinExistence type="predicted"/>
<feature type="domain" description="DUF4046" evidence="1">
    <location>
        <begin position="257"/>
        <end position="329"/>
    </location>
</feature>
<evidence type="ECO:0000313" key="3">
    <source>
        <dbReference type="Proteomes" id="UP001164803"/>
    </source>
</evidence>
<reference evidence="2" key="1">
    <citation type="submission" date="2022-08" db="EMBL/GenBank/DDBJ databases">
        <title>Alicyclobacillus dauci DSM2870, complete genome.</title>
        <authorList>
            <person name="Wang Q."/>
            <person name="Cai R."/>
            <person name="Wang Z."/>
        </authorList>
    </citation>
    <scope>NUCLEOTIDE SEQUENCE</scope>
    <source>
        <strain evidence="2">DSM 28700</strain>
    </source>
</reference>
<feature type="domain" description="DUF4046" evidence="1">
    <location>
        <begin position="105"/>
        <end position="165"/>
    </location>
</feature>
<dbReference type="Proteomes" id="UP001164803">
    <property type="component" value="Chromosome"/>
</dbReference>
<accession>A0ABY6Z0U0</accession>
<sequence>MNYERPIIHLYENILHHRRHQFAPYFFAGDEGKRNARIITRYVLEEKEHWNHEDIRCGICRELLAEYRLAGMLKTYFQNSIFKVIENAYPGEFQPWELIKARKHVFVGETGRDMARKAVRWMVVDKLNYTLKDLHKITIKTFIEYKLDSMVNQVYRDSPWKAIQDAGFGPCHPWEIHQVPNGYWKGENGRIHAITATKWLIEEKLKIPIEAVPSTVKSSHFGQNGLSSMLKEVFLGSPYEAIEATYPGRFKQWQFSSMGNGYWNGPKGLTHAKEALKWLLFEKLNLEIDEIPYRVSGETFRKYGLGNMLKQVFHGSVSKALNLIYPEQFTREVLLRAKKLASTK</sequence>